<evidence type="ECO:0000256" key="11">
    <source>
        <dbReference type="ARBA" id="ARBA00038408"/>
    </source>
</evidence>
<keyword evidence="8" id="KW-0143">Chaperone</keyword>
<comment type="subcellular location">
    <subcellularLocation>
        <location evidence="1">Cell inner membrane</location>
        <topology evidence="1">Single-pass type II membrane protein</topology>
        <orientation evidence="1">Periplasmic side</orientation>
    </subcellularLocation>
</comment>
<feature type="transmembrane region" description="Helical" evidence="15">
    <location>
        <begin position="20"/>
        <end position="41"/>
    </location>
</feature>
<dbReference type="SUPFAM" id="SSF109998">
    <property type="entry name" value="Triger factor/SurA peptide-binding domain-like"/>
    <property type="match status" value="1"/>
</dbReference>
<keyword evidence="6 15" id="KW-1133">Transmembrane helix</keyword>
<dbReference type="EMBL" id="CP047652">
    <property type="protein sequence ID" value="QHI95465.1"/>
    <property type="molecule type" value="Genomic_DNA"/>
</dbReference>
<evidence type="ECO:0000313" key="17">
    <source>
        <dbReference type="EMBL" id="QHI95465.1"/>
    </source>
</evidence>
<dbReference type="PANTHER" id="PTHR47529:SF1">
    <property type="entry name" value="PERIPLASMIC CHAPERONE PPID"/>
    <property type="match status" value="1"/>
</dbReference>
<keyword evidence="3" id="KW-1003">Cell membrane</keyword>
<dbReference type="KEGG" id="bomb:GT348_03565"/>
<evidence type="ECO:0000256" key="13">
    <source>
        <dbReference type="ARBA" id="ARBA00042775"/>
    </source>
</evidence>
<evidence type="ECO:0000256" key="6">
    <source>
        <dbReference type="ARBA" id="ARBA00022989"/>
    </source>
</evidence>
<evidence type="ECO:0000256" key="1">
    <source>
        <dbReference type="ARBA" id="ARBA00004382"/>
    </source>
</evidence>
<dbReference type="InterPro" id="IPR046357">
    <property type="entry name" value="PPIase_dom_sf"/>
</dbReference>
<evidence type="ECO:0000256" key="10">
    <source>
        <dbReference type="ARBA" id="ARBA00031484"/>
    </source>
</evidence>
<keyword evidence="5 15" id="KW-0812">Transmembrane</keyword>
<evidence type="ECO:0000259" key="16">
    <source>
        <dbReference type="PROSITE" id="PS50198"/>
    </source>
</evidence>
<dbReference type="Proteomes" id="UP000463975">
    <property type="component" value="Chromosome"/>
</dbReference>
<dbReference type="RefSeq" id="WP_160618542.1">
    <property type="nucleotide sequence ID" value="NZ_CP047652.1"/>
</dbReference>
<evidence type="ECO:0000256" key="3">
    <source>
        <dbReference type="ARBA" id="ARBA00022475"/>
    </source>
</evidence>
<dbReference type="GO" id="GO:0003755">
    <property type="term" value="F:peptidyl-prolyl cis-trans isomerase activity"/>
    <property type="evidence" value="ECO:0007669"/>
    <property type="project" value="UniProtKB-KW"/>
</dbReference>
<evidence type="ECO:0000256" key="5">
    <source>
        <dbReference type="ARBA" id="ARBA00022692"/>
    </source>
</evidence>
<dbReference type="Pfam" id="PF13624">
    <property type="entry name" value="SurA_N_3"/>
    <property type="match status" value="1"/>
</dbReference>
<evidence type="ECO:0000256" key="7">
    <source>
        <dbReference type="ARBA" id="ARBA00023136"/>
    </source>
</evidence>
<evidence type="ECO:0000256" key="15">
    <source>
        <dbReference type="SAM" id="Phobius"/>
    </source>
</evidence>
<accession>A0A6P1NA22</accession>
<proteinExistence type="inferred from homology"/>
<evidence type="ECO:0000256" key="8">
    <source>
        <dbReference type="ARBA" id="ARBA00023186"/>
    </source>
</evidence>
<dbReference type="GO" id="GO:0005886">
    <property type="term" value="C:plasma membrane"/>
    <property type="evidence" value="ECO:0007669"/>
    <property type="project" value="UniProtKB-SubCell"/>
</dbReference>
<keyword evidence="4" id="KW-0997">Cell inner membrane</keyword>
<dbReference type="Pfam" id="PF13145">
    <property type="entry name" value="Rotamase_2"/>
    <property type="match status" value="1"/>
</dbReference>
<feature type="domain" description="PpiC" evidence="16">
    <location>
        <begin position="233"/>
        <end position="359"/>
    </location>
</feature>
<keyword evidence="18" id="KW-1185">Reference proteome</keyword>
<evidence type="ECO:0000256" key="12">
    <source>
        <dbReference type="ARBA" id="ARBA00040743"/>
    </source>
</evidence>
<organism evidence="17 18">
    <name type="scientific">Aristophania vespae</name>
    <dbReference type="NCBI Taxonomy" id="2697033"/>
    <lineage>
        <taxon>Bacteria</taxon>
        <taxon>Pseudomonadati</taxon>
        <taxon>Pseudomonadota</taxon>
        <taxon>Alphaproteobacteria</taxon>
        <taxon>Acetobacterales</taxon>
        <taxon>Acetobacteraceae</taxon>
        <taxon>Aristophania</taxon>
    </lineage>
</organism>
<evidence type="ECO:0000256" key="2">
    <source>
        <dbReference type="ARBA" id="ARBA00018370"/>
    </source>
</evidence>
<keyword evidence="14" id="KW-0697">Rotamase</keyword>
<dbReference type="PANTHER" id="PTHR47529">
    <property type="entry name" value="PEPTIDYL-PROLYL CIS-TRANS ISOMERASE D"/>
    <property type="match status" value="1"/>
</dbReference>
<dbReference type="InterPro" id="IPR027304">
    <property type="entry name" value="Trigger_fact/SurA_dom_sf"/>
</dbReference>
<evidence type="ECO:0000313" key="18">
    <source>
        <dbReference type="Proteomes" id="UP000463975"/>
    </source>
</evidence>
<comment type="similarity">
    <text evidence="11">Belongs to the PpiD chaperone family.</text>
</comment>
<dbReference type="InterPro" id="IPR052029">
    <property type="entry name" value="PpiD_chaperone"/>
</dbReference>
<keyword evidence="14" id="KW-0413">Isomerase</keyword>
<evidence type="ECO:0000256" key="14">
    <source>
        <dbReference type="PROSITE-ProRule" id="PRU00278"/>
    </source>
</evidence>
<evidence type="ECO:0000256" key="4">
    <source>
        <dbReference type="ARBA" id="ARBA00022519"/>
    </source>
</evidence>
<sequence length="650" mass="72080">MITVLRHFFVDTWLGRAAALIVFLSFIGLGGTFVGLGGGGFGDTGNHVVKLGKLSVTPQELAHSINQQVVFLQQTGIAPEAMQSPAAQNEISHTALRNIIVAKEAELAARRNGIFLSDDTIVKTVHEMPEFKDEKGQFDSVKMDNILNRNGLDHAFLVSQTKRLLYSQATMLGFGGMVTVPTSVVDHITSYFTKIRSADIAEFPFAAGPGATSVNDKSLKRFYSNHLDLFKEPELRHARIVALTPESVSKTLEVPDSVLQNLYKERSRDYNAPETRTVQVLAFHNEADAKQASQKWGSSQNWDAVQKLFPKAIPASLDDARQSDFPDEDLAKAVFALKVNVTSSPVKTAAGWSVVRVLKITPPRHVSFEQVRDKMRDEVRQGEANVALRARLKSFEEAIAGSTTLDKIPDNIGAIPAEGSLDEHGLTQSGSPAPLPGNEELQKAIIKQIFSQKKGEYPRVISLKDGSAFAILVEDIIPGRQKSFEEAHTQVLLAWQADQKKREANIKATDFYQKAKKAQNLEEVIDNKDKAIHFRRDMKFSVTQTHKDLPALVSHAVVRMKKGEIVMLESADSFWLIHFKGEQLPPQNEYVAVQQRLKQQLAQGLQDDIAETIGMDYTRQIPPKKFNPTLFNQVSQSALQQVLATIGRTQ</sequence>
<dbReference type="Gene3D" id="3.10.50.40">
    <property type="match status" value="1"/>
</dbReference>
<name>A0A6P1NA22_9PROT</name>
<dbReference type="InterPro" id="IPR000297">
    <property type="entry name" value="PPIase_PpiC"/>
</dbReference>
<protein>
    <recommendedName>
        <fullName evidence="2">Parvulin-like PPIase</fullName>
    </recommendedName>
    <alternativeName>
        <fullName evidence="9">Peptidyl-prolyl cis-trans isomerase plp</fullName>
    </alternativeName>
    <alternativeName>
        <fullName evidence="12">Periplasmic chaperone PpiD</fullName>
    </alternativeName>
    <alternativeName>
        <fullName evidence="13">Periplasmic folding chaperone</fullName>
    </alternativeName>
    <alternativeName>
        <fullName evidence="10">Rotamase plp</fullName>
    </alternativeName>
</protein>
<dbReference type="AlphaFoldDB" id="A0A6P1NA22"/>
<keyword evidence="7 15" id="KW-0472">Membrane</keyword>
<dbReference type="SUPFAM" id="SSF54534">
    <property type="entry name" value="FKBP-like"/>
    <property type="match status" value="1"/>
</dbReference>
<dbReference type="PROSITE" id="PS50198">
    <property type="entry name" value="PPIC_PPIASE_2"/>
    <property type="match status" value="1"/>
</dbReference>
<reference evidence="17 18" key="1">
    <citation type="submission" date="2020-01" db="EMBL/GenBank/DDBJ databases">
        <title>Genome sequencing of strain KACC 21507.</title>
        <authorList>
            <person name="Heo J."/>
            <person name="Kim S.-J."/>
            <person name="Kim J.-S."/>
            <person name="Hong S.-B."/>
            <person name="Kwon S.-W."/>
        </authorList>
    </citation>
    <scope>NUCLEOTIDE SEQUENCE [LARGE SCALE GENOMIC DNA]</scope>
    <source>
        <strain evidence="17 18">KACC 21507</strain>
    </source>
</reference>
<gene>
    <name evidence="17" type="ORF">GT348_03565</name>
</gene>
<evidence type="ECO:0000256" key="9">
    <source>
        <dbReference type="ARBA" id="ARBA00030642"/>
    </source>
</evidence>